<reference evidence="1 2" key="1">
    <citation type="journal article" date="2008" name="FEMS Yeast Res.">
        <title>Comparative genome analysis of a Saccharomyces cerevisiae wine strain.</title>
        <authorList>
            <person name="Borneman A.R."/>
            <person name="Forgan A.H."/>
            <person name="Pretorius I.S."/>
            <person name="Chambers P.J."/>
        </authorList>
    </citation>
    <scope>NUCLEOTIDE SEQUENCE [LARGE SCALE GENOMIC DNA]</scope>
    <source>
        <strain evidence="1 2">AWRI1631</strain>
    </source>
</reference>
<evidence type="ECO:0000313" key="2">
    <source>
        <dbReference type="Proteomes" id="UP000008988"/>
    </source>
</evidence>
<dbReference type="EMBL" id="ABSV01000867">
    <property type="protein sequence ID" value="EDZ72222.1"/>
    <property type="molecule type" value="Genomic_DNA"/>
</dbReference>
<evidence type="ECO:0000313" key="1">
    <source>
        <dbReference type="EMBL" id="EDZ72222.1"/>
    </source>
</evidence>
<dbReference type="AlphaFoldDB" id="B5VIM3"/>
<protein>
    <submittedName>
        <fullName evidence="1">Uncharacterized protein</fullName>
    </submittedName>
</protein>
<dbReference type="Proteomes" id="UP000008988">
    <property type="component" value="Unassembled WGS sequence"/>
</dbReference>
<organism evidence="1 2">
    <name type="scientific">Saccharomyces cerevisiae (strain AWRI1631)</name>
    <name type="common">Baker's yeast</name>
    <dbReference type="NCBI Taxonomy" id="545124"/>
    <lineage>
        <taxon>Eukaryota</taxon>
        <taxon>Fungi</taxon>
        <taxon>Dikarya</taxon>
        <taxon>Ascomycota</taxon>
        <taxon>Saccharomycotina</taxon>
        <taxon>Saccharomycetes</taxon>
        <taxon>Saccharomycetales</taxon>
        <taxon>Saccharomycetaceae</taxon>
        <taxon>Saccharomyces</taxon>
    </lineage>
</organism>
<proteinExistence type="predicted"/>
<sequence length="180" mass="20075">MEFIPQNCWPNNNTVITWRDLTFVLSLKYFHNELEPLIEFVVVGSINGSPDSICSCQSCISCAASSKVTPRSLHRDNLASVTLPCANNHFGDSSTINHMKKFNTAIRKLPNKIHLQRYESVSGRAIPCVNKTPNLIQICVIEPSKPSQPLGATSLMKRGIITIKEPHEIPTRILPMIKPL</sequence>
<name>B5VIM3_YEAS6</name>
<accession>B5VIM3</accession>
<gene>
    <name evidence="1" type="ORF">AWRI1631_71490</name>
</gene>
<comment type="caution">
    <text evidence="1">The sequence shown here is derived from an EMBL/GenBank/DDBJ whole genome shotgun (WGS) entry which is preliminary data.</text>
</comment>